<evidence type="ECO:0000313" key="1">
    <source>
        <dbReference type="EMBL" id="EHY66187.1"/>
    </source>
</evidence>
<gene>
    <name evidence="1" type="ORF">NERG_00883</name>
</gene>
<protein>
    <submittedName>
        <fullName evidence="1">Uncharacterized protein</fullName>
    </submittedName>
</protein>
<dbReference type="HOGENOM" id="CLU_2085426_0_0_1"/>
<accession>H8ZBD4</accession>
<reference evidence="1" key="1">
    <citation type="submission" date="2011-03" db="EMBL/GenBank/DDBJ databases">
        <title>The Genome Sequence of Nematocida sp1 strain ERTm2.</title>
        <authorList>
            <consortium name="The Broad Institute Genome Sequencing Platform"/>
            <consortium name="The Broad Institute Genome Sequencing Center for Infectious Disease"/>
            <person name="Cuomo C."/>
            <person name="Troemel E."/>
            <person name="Young S.K."/>
            <person name="Zeng Q."/>
            <person name="Gargeya S."/>
            <person name="Fitzgerald M."/>
            <person name="Haas B."/>
            <person name="Abouelleil A."/>
            <person name="Alvarado L."/>
            <person name="Arachchi H.M."/>
            <person name="Berlin A."/>
            <person name="Brown A."/>
            <person name="Chapman S.B."/>
            <person name="Chen Z."/>
            <person name="Dunbar C."/>
            <person name="Freedman E."/>
            <person name="Gearin G."/>
            <person name="Gellesch M."/>
            <person name="Goldberg J."/>
            <person name="Griggs A."/>
            <person name="Gujja S."/>
            <person name="Heilman E.R."/>
            <person name="Heiman D."/>
            <person name="Howarth C."/>
            <person name="Larson L."/>
            <person name="Lui A."/>
            <person name="MacDonald P.J.P."/>
            <person name="Mehta T."/>
            <person name="Montmayeur A."/>
            <person name="Murphy C."/>
            <person name="Neiman D."/>
            <person name="Pearson M."/>
            <person name="Priest M."/>
            <person name="Roberts A."/>
            <person name="Saif S."/>
            <person name="Shea T."/>
            <person name="Shenoy N."/>
            <person name="Sisk P."/>
            <person name="Stolte C."/>
            <person name="Sykes S."/>
            <person name="White J."/>
            <person name="Yandava C."/>
            <person name="Wortman J."/>
            <person name="Nusbaum C."/>
            <person name="Birren B."/>
        </authorList>
    </citation>
    <scope>NUCLEOTIDE SEQUENCE</scope>
    <source>
        <strain evidence="1">ERTm2</strain>
    </source>
</reference>
<dbReference type="EMBL" id="JH604634">
    <property type="protein sequence ID" value="EHY66187.1"/>
    <property type="molecule type" value="Genomic_DNA"/>
</dbReference>
<dbReference type="AlphaFoldDB" id="H8ZBD4"/>
<dbReference type="Proteomes" id="UP000005622">
    <property type="component" value="Unassembled WGS sequence"/>
</dbReference>
<name>H8ZBD4_NEMA1</name>
<sequence length="117" mass="13828">MDFLLGVWWFLKYCSFFNFPDLSLLFVFIPHIKEKSSQNRKLEGFYIIIKEIKCRLKQSNTIKNTKECLFRISYGMSTQIVSDWCFQGPVFCGVQSKRKKVKDTLYTSRIISGYNTP</sequence>
<proteinExistence type="predicted"/>
<organism evidence="1">
    <name type="scientific">Nematocida ausubeli (strain ATCC PRA-371 / ERTm2)</name>
    <name type="common">Nematode killer fungus</name>
    <dbReference type="NCBI Taxonomy" id="1913371"/>
    <lineage>
        <taxon>Eukaryota</taxon>
        <taxon>Fungi</taxon>
        <taxon>Fungi incertae sedis</taxon>
        <taxon>Microsporidia</taxon>
        <taxon>Nematocida</taxon>
    </lineage>
</organism>